<accession>A0A2U8DTE7</accession>
<evidence type="ECO:0000313" key="2">
    <source>
        <dbReference type="EMBL" id="AWI05731.1"/>
    </source>
</evidence>
<evidence type="ECO:0000313" key="3">
    <source>
        <dbReference type="Proteomes" id="UP000244910"/>
    </source>
</evidence>
<keyword evidence="3" id="KW-1185">Reference proteome</keyword>
<keyword evidence="2" id="KW-0808">Transferase</keyword>
<dbReference type="PANTHER" id="PTHR42791">
    <property type="entry name" value="GNAT FAMILY ACETYLTRANSFERASE"/>
    <property type="match status" value="1"/>
</dbReference>
<dbReference type="OrthoDB" id="2194050at2"/>
<gene>
    <name evidence="2" type="ORF">B9W14_14895</name>
</gene>
<dbReference type="InterPro" id="IPR052523">
    <property type="entry name" value="Trichothecene_AcTrans"/>
</dbReference>
<dbReference type="PANTHER" id="PTHR42791:SF1">
    <property type="entry name" value="N-ACETYLTRANSFERASE DOMAIN-CONTAINING PROTEIN"/>
    <property type="match status" value="1"/>
</dbReference>
<feature type="domain" description="N-acetyltransferase" evidence="1">
    <location>
        <begin position="120"/>
        <end position="182"/>
    </location>
</feature>
<protein>
    <submittedName>
        <fullName evidence="2">N-acetyltransferase</fullName>
    </submittedName>
</protein>
<sequence length="208" mass="24393">MIIINENQIESTARLLVNCFINDPLSIVETKGIENKEIFLEKLFMNQLRIWEKTIDVFSLDDKFNSVIVGYEKKNYKSFRIFLLTLMSNSKMLRDLGTKNVKIYSSNIKNVLKVINLKWQKEFIKGNYYYIKIIAIANENRGKGVFRKLITPTINYCKELNIPIILESTNPDNIPIYQHFGFKLVKTIAIDGIDLRQYCFIKYSNLLD</sequence>
<dbReference type="Proteomes" id="UP000244910">
    <property type="component" value="Chromosome"/>
</dbReference>
<proteinExistence type="predicted"/>
<dbReference type="InterPro" id="IPR016181">
    <property type="entry name" value="Acyl_CoA_acyltransferase"/>
</dbReference>
<dbReference type="KEGG" id="cdrk:B9W14_14895"/>
<dbReference type="Gene3D" id="3.40.630.30">
    <property type="match status" value="1"/>
</dbReference>
<dbReference type="GO" id="GO:0016747">
    <property type="term" value="F:acyltransferase activity, transferring groups other than amino-acyl groups"/>
    <property type="evidence" value="ECO:0007669"/>
    <property type="project" value="InterPro"/>
</dbReference>
<organism evidence="2 3">
    <name type="scientific">Clostridium drakei</name>
    <dbReference type="NCBI Taxonomy" id="332101"/>
    <lineage>
        <taxon>Bacteria</taxon>
        <taxon>Bacillati</taxon>
        <taxon>Bacillota</taxon>
        <taxon>Clostridia</taxon>
        <taxon>Eubacteriales</taxon>
        <taxon>Clostridiaceae</taxon>
        <taxon>Clostridium</taxon>
    </lineage>
</organism>
<dbReference type="Pfam" id="PF00583">
    <property type="entry name" value="Acetyltransf_1"/>
    <property type="match status" value="1"/>
</dbReference>
<dbReference type="EMBL" id="CP020953">
    <property type="protein sequence ID" value="AWI05731.1"/>
    <property type="molecule type" value="Genomic_DNA"/>
</dbReference>
<dbReference type="InterPro" id="IPR000182">
    <property type="entry name" value="GNAT_dom"/>
</dbReference>
<evidence type="ECO:0000259" key="1">
    <source>
        <dbReference type="Pfam" id="PF00583"/>
    </source>
</evidence>
<reference evidence="3" key="1">
    <citation type="submission" date="2017-04" db="EMBL/GenBank/DDBJ databases">
        <authorList>
            <person name="Song Y."/>
            <person name="Cho B.-K."/>
        </authorList>
    </citation>
    <scope>NUCLEOTIDE SEQUENCE [LARGE SCALE GENOMIC DNA]</scope>
    <source>
        <strain evidence="3">SL1</strain>
    </source>
</reference>
<dbReference type="AlphaFoldDB" id="A0A2U8DTE7"/>
<dbReference type="RefSeq" id="WP_032076829.1">
    <property type="nucleotide sequence ID" value="NZ_CP020953.1"/>
</dbReference>
<name>A0A2U8DTE7_9CLOT</name>
<dbReference type="SUPFAM" id="SSF55729">
    <property type="entry name" value="Acyl-CoA N-acyltransferases (Nat)"/>
    <property type="match status" value="1"/>
</dbReference>